<dbReference type="InterPro" id="IPR036188">
    <property type="entry name" value="FAD/NAD-bd_sf"/>
</dbReference>
<dbReference type="PANTHER" id="PTHR43557:SF2">
    <property type="entry name" value="RIESKE DOMAIN-CONTAINING PROTEIN-RELATED"/>
    <property type="match status" value="1"/>
</dbReference>
<dbReference type="GO" id="GO:0016651">
    <property type="term" value="F:oxidoreductase activity, acting on NAD(P)H"/>
    <property type="evidence" value="ECO:0007669"/>
    <property type="project" value="TreeGrafter"/>
</dbReference>
<dbReference type="GO" id="GO:0051213">
    <property type="term" value="F:dioxygenase activity"/>
    <property type="evidence" value="ECO:0007669"/>
    <property type="project" value="UniProtKB-KW"/>
</dbReference>
<evidence type="ECO:0000256" key="1">
    <source>
        <dbReference type="ARBA" id="ARBA00001974"/>
    </source>
</evidence>
<gene>
    <name evidence="7" type="ORF">C9160_04970</name>
</gene>
<feature type="domain" description="FAD/NAD(P)-binding" evidence="5">
    <location>
        <begin position="34"/>
        <end position="192"/>
    </location>
</feature>
<dbReference type="InterPro" id="IPR023753">
    <property type="entry name" value="FAD/NAD-binding_dom"/>
</dbReference>
<reference evidence="7 8" key="1">
    <citation type="submission" date="2018-12" db="EMBL/GenBank/DDBJ databases">
        <title>Food and Water Safety Consortium.</title>
        <authorList>
            <person name="Tyson S."/>
            <person name="Peterson C.-L."/>
            <person name="Olson A."/>
            <person name="Tyler S."/>
            <person name="Cabral J."/>
            <person name="Lynch T."/>
            <person name="Knox N."/>
            <person name="Van Domselaar G."/>
            <person name="Graham M."/>
        </authorList>
    </citation>
    <scope>NUCLEOTIDE SEQUENCE [LARGE SCALE GENOMIC DNA]</scope>
    <source>
        <strain evidence="7 8">FWSEC0384</strain>
    </source>
</reference>
<proteinExistence type="predicted"/>
<dbReference type="RefSeq" id="WP_136852718.1">
    <property type="nucleotide sequence ID" value="NZ_RRNI01000004.1"/>
</dbReference>
<keyword evidence="7" id="KW-0223">Dioxygenase</keyword>
<evidence type="ECO:0000256" key="4">
    <source>
        <dbReference type="ARBA" id="ARBA00023002"/>
    </source>
</evidence>
<evidence type="ECO:0000313" key="7">
    <source>
        <dbReference type="EMBL" id="TJH23992.1"/>
    </source>
</evidence>
<organism evidence="7 8">
    <name type="scientific">Escherichia coli</name>
    <dbReference type="NCBI Taxonomy" id="562"/>
    <lineage>
        <taxon>Bacteria</taxon>
        <taxon>Pseudomonadati</taxon>
        <taxon>Pseudomonadota</taxon>
        <taxon>Gammaproteobacteria</taxon>
        <taxon>Enterobacterales</taxon>
        <taxon>Enterobacteriaceae</taxon>
        <taxon>Escherichia</taxon>
    </lineage>
</organism>
<dbReference type="GO" id="GO:0005737">
    <property type="term" value="C:cytoplasm"/>
    <property type="evidence" value="ECO:0007669"/>
    <property type="project" value="TreeGrafter"/>
</dbReference>
<evidence type="ECO:0000313" key="8">
    <source>
        <dbReference type="Proteomes" id="UP000306700"/>
    </source>
</evidence>
<dbReference type="PRINTS" id="PR00368">
    <property type="entry name" value="FADPNR"/>
</dbReference>
<dbReference type="SUPFAM" id="SSF51905">
    <property type="entry name" value="FAD/NAD(P)-binding domain"/>
    <property type="match status" value="1"/>
</dbReference>
<keyword evidence="3" id="KW-0274">FAD</keyword>
<evidence type="ECO:0000256" key="2">
    <source>
        <dbReference type="ARBA" id="ARBA00022630"/>
    </source>
</evidence>
<dbReference type="NCBIfam" id="NF007286">
    <property type="entry name" value="PRK09754.1"/>
    <property type="match status" value="1"/>
</dbReference>
<comment type="caution">
    <text evidence="7">The sequence shown here is derived from an EMBL/GenBank/DDBJ whole genome shotgun (WGS) entry which is preliminary data.</text>
</comment>
<dbReference type="Gene3D" id="3.30.390.30">
    <property type="match status" value="1"/>
</dbReference>
<keyword evidence="2" id="KW-0285">Flavoprotein</keyword>
<dbReference type="AlphaFoldDB" id="A0AAQ2DVK8"/>
<dbReference type="Pfam" id="PF07992">
    <property type="entry name" value="Pyr_redox_2"/>
    <property type="match status" value="1"/>
</dbReference>
<dbReference type="Gene3D" id="3.50.50.60">
    <property type="entry name" value="FAD/NAD(P)-binding domain"/>
    <property type="match status" value="2"/>
</dbReference>
<dbReference type="InterPro" id="IPR050446">
    <property type="entry name" value="FAD-oxidoreductase/Apoptosis"/>
</dbReference>
<sequence>MSAQVSLELHHRISQFLFHEASLLDDWKFRDWLAQLERSVVIVGAGTIGLELAASATQRRCKVTVIELAATVMGRNAPPPVQRYLLQRHQQAGVRILLNNAIEHVVDGEKVELTLQSGETLQADVVIYGIGISANEQLAREANLDTANGIVIDEACRTCDPAIFAGGDVAITRLDNGALHRCESWENANNQAQIAAAAMLGLPLPLLPPPWFWSDQYSDNLQFIGDMRGDDWLCRGNPETQKAIWFNLQNGVLIGAVTLNQGREIRPIRKWIQSGKTFDAKLLIDENIALKSL</sequence>
<evidence type="ECO:0000259" key="5">
    <source>
        <dbReference type="Pfam" id="PF07992"/>
    </source>
</evidence>
<dbReference type="InterPro" id="IPR028202">
    <property type="entry name" value="Reductase_C"/>
</dbReference>
<dbReference type="EMBL" id="RRNI01000004">
    <property type="protein sequence ID" value="TJH23992.1"/>
    <property type="molecule type" value="Genomic_DNA"/>
</dbReference>
<feature type="domain" description="Reductase C-terminal" evidence="6">
    <location>
        <begin position="211"/>
        <end position="293"/>
    </location>
</feature>
<dbReference type="Pfam" id="PF14759">
    <property type="entry name" value="Reductase_C"/>
    <property type="match status" value="1"/>
</dbReference>
<dbReference type="Proteomes" id="UP000306700">
    <property type="component" value="Unassembled WGS sequence"/>
</dbReference>
<comment type="cofactor">
    <cofactor evidence="1">
        <name>FAD</name>
        <dbReference type="ChEBI" id="CHEBI:57692"/>
    </cofactor>
</comment>
<dbReference type="FunFam" id="3.30.390.30:FF:000010">
    <property type="entry name" value="3-phenylpropionate/cinnamic acid dioxygenase ferredoxin--NAD(+) reductase component"/>
    <property type="match status" value="1"/>
</dbReference>
<evidence type="ECO:0000256" key="3">
    <source>
        <dbReference type="ARBA" id="ARBA00022827"/>
    </source>
</evidence>
<dbReference type="PRINTS" id="PR00411">
    <property type="entry name" value="PNDRDTASEI"/>
</dbReference>
<accession>A0AAQ2DVK8</accession>
<keyword evidence="4" id="KW-0560">Oxidoreductase</keyword>
<name>A0AAQ2DVK8_ECOLX</name>
<protein>
    <submittedName>
        <fullName evidence="7">Phenylpropionate dioxygenase ferredoxin reductase subunit</fullName>
    </submittedName>
</protein>
<dbReference type="SUPFAM" id="SSF55424">
    <property type="entry name" value="FAD/NAD-linked reductases, dimerisation (C-terminal) domain"/>
    <property type="match status" value="1"/>
</dbReference>
<dbReference type="InterPro" id="IPR016156">
    <property type="entry name" value="FAD/NAD-linked_Rdtase_dimer_sf"/>
</dbReference>
<evidence type="ECO:0000259" key="6">
    <source>
        <dbReference type="Pfam" id="PF14759"/>
    </source>
</evidence>
<dbReference type="PANTHER" id="PTHR43557">
    <property type="entry name" value="APOPTOSIS-INDUCING FACTOR 1"/>
    <property type="match status" value="1"/>
</dbReference>